<protein>
    <submittedName>
        <fullName evidence="2">Uncharacterized protein</fullName>
    </submittedName>
</protein>
<feature type="region of interest" description="Disordered" evidence="1">
    <location>
        <begin position="237"/>
        <end position="264"/>
    </location>
</feature>
<reference evidence="2" key="1">
    <citation type="submission" date="2020-06" db="EMBL/GenBank/DDBJ databases">
        <title>Whole Genome Sequence of Bradyrhizobium sp. Strain 66S1MB.</title>
        <authorList>
            <person name="Bromfield E."/>
            <person name="Cloutier S."/>
        </authorList>
    </citation>
    <scope>NUCLEOTIDE SEQUENCE</scope>
    <source>
        <strain evidence="2">66S1MB</strain>
    </source>
</reference>
<gene>
    <name evidence="2" type="ORF">HU230_40075</name>
</gene>
<sequence length="264" mass="29803">MESELADITQLIFRSDTKKIDRPPFVHNWVRFNHPTELSTVKSIVSFMTGTPQISYAAGQPIIRDRIALKLDRDTALKAALNNGHKKSRPYVAEYVNAFYDYDDVRNYSGKPSYDQYVAPYSISRDTRIPVKPLIVISEAGVLKPIFIVGWATMPLTLFQRRLLMTVLEDAVFSLTDFQDSPGEFICFPRAKGTGSGRYAEVWNRGDFVLLTESEMKDQTELYLRALATAKSIVAGTTPTEAPSQTERTSVDQTQTGDLFGKRW</sequence>
<evidence type="ECO:0000256" key="1">
    <source>
        <dbReference type="SAM" id="MobiDB-lite"/>
    </source>
</evidence>
<organism evidence="2">
    <name type="scientific">Bradyrhizobium quebecense</name>
    <dbReference type="NCBI Taxonomy" id="2748629"/>
    <lineage>
        <taxon>Bacteria</taxon>
        <taxon>Pseudomonadati</taxon>
        <taxon>Pseudomonadota</taxon>
        <taxon>Alphaproteobacteria</taxon>
        <taxon>Hyphomicrobiales</taxon>
        <taxon>Nitrobacteraceae</taxon>
        <taxon>Bradyrhizobium</taxon>
    </lineage>
</organism>
<accession>A0A973WXS3</accession>
<dbReference type="AlphaFoldDB" id="A0A973WXS3"/>
<dbReference type="RefSeq" id="WP_176534620.1">
    <property type="nucleotide sequence ID" value="NZ_CP088022.1"/>
</dbReference>
<name>A0A973WXS3_9BRAD</name>
<proteinExistence type="predicted"/>
<feature type="compositionally biased region" description="Polar residues" evidence="1">
    <location>
        <begin position="237"/>
        <end position="257"/>
    </location>
</feature>
<dbReference type="EMBL" id="JABWSX010000001">
    <property type="protein sequence ID" value="NVL11747.1"/>
    <property type="molecule type" value="Genomic_DNA"/>
</dbReference>
<comment type="caution">
    <text evidence="2">The sequence shown here is derived from an EMBL/GenBank/DDBJ whole genome shotgun (WGS) entry which is preliminary data.</text>
</comment>
<evidence type="ECO:0000313" key="2">
    <source>
        <dbReference type="EMBL" id="NVL11747.1"/>
    </source>
</evidence>